<keyword evidence="4" id="KW-1185">Reference proteome</keyword>
<dbReference type="GO" id="GO:0017171">
    <property type="term" value="F:serine hydrolase activity"/>
    <property type="evidence" value="ECO:0007669"/>
    <property type="project" value="TreeGrafter"/>
</dbReference>
<feature type="domain" description="AB hydrolase-1" evidence="2">
    <location>
        <begin position="66"/>
        <end position="181"/>
    </location>
</feature>
<protein>
    <recommendedName>
        <fullName evidence="2">AB hydrolase-1 domain-containing protein</fullName>
    </recommendedName>
</protein>
<evidence type="ECO:0000313" key="3">
    <source>
        <dbReference type="EnsemblMetazoa" id="tetur05g09040.1"/>
    </source>
</evidence>
<feature type="chain" id="PRO_5004591154" description="AB hydrolase-1 domain-containing protein" evidence="1">
    <location>
        <begin position="27"/>
        <end position="293"/>
    </location>
</feature>
<keyword evidence="1" id="KW-0732">Signal</keyword>
<dbReference type="SUPFAM" id="SSF53474">
    <property type="entry name" value="alpha/beta-Hydrolases"/>
    <property type="match status" value="1"/>
</dbReference>
<dbReference type="HOGENOM" id="CLU_020336_50_5_1"/>
<dbReference type="InterPro" id="IPR029058">
    <property type="entry name" value="AB_hydrolase_fold"/>
</dbReference>
<dbReference type="PANTHER" id="PTHR46331:SF2">
    <property type="entry name" value="VALACYCLOVIR HYDROLASE"/>
    <property type="match status" value="1"/>
</dbReference>
<dbReference type="AlphaFoldDB" id="T1K690"/>
<sequence>MSRDPVQSLSLNCFCLFVLLFSLKMPENIYRNTNCQNIDNDVVTGYFEQDGYKIHYEKVGHGDCVVFMAPGGCGNARADLGPIFDGFDRNKFTLVGWDSPGFGLSRPFRDYKRHEENFYQYDAETAVNLMQYLGYDSFSMMGWSEGSRTALMAAILFPAKIDKVVVWASLAMMTEKFKDSWLRLINTSAWSEKRMKKYLKLYGNRETIDKVWYRQTETFITKSNLTSDRLNQIQCPVFVLNGSKDVMVPVEFFNQLVANIPDVESHLFPDGGHDIHFTHSEKFNGKVQRFLLN</sequence>
<dbReference type="PANTHER" id="PTHR46331">
    <property type="entry name" value="VALACYCLOVIR HYDROLASE"/>
    <property type="match status" value="1"/>
</dbReference>
<organism evidence="3 4">
    <name type="scientific">Tetranychus urticae</name>
    <name type="common">Two-spotted spider mite</name>
    <dbReference type="NCBI Taxonomy" id="32264"/>
    <lineage>
        <taxon>Eukaryota</taxon>
        <taxon>Metazoa</taxon>
        <taxon>Ecdysozoa</taxon>
        <taxon>Arthropoda</taxon>
        <taxon>Chelicerata</taxon>
        <taxon>Arachnida</taxon>
        <taxon>Acari</taxon>
        <taxon>Acariformes</taxon>
        <taxon>Trombidiformes</taxon>
        <taxon>Prostigmata</taxon>
        <taxon>Eleutherengona</taxon>
        <taxon>Raphignathae</taxon>
        <taxon>Tetranychoidea</taxon>
        <taxon>Tetranychidae</taxon>
        <taxon>Tetranychus</taxon>
    </lineage>
</organism>
<feature type="signal peptide" evidence="1">
    <location>
        <begin position="1"/>
        <end position="26"/>
    </location>
</feature>
<dbReference type="EnsemblMetazoa" id="tetur05g09040.1">
    <property type="protein sequence ID" value="tetur05g09040.1"/>
    <property type="gene ID" value="tetur05g09040"/>
</dbReference>
<dbReference type="Gene3D" id="3.40.50.1820">
    <property type="entry name" value="alpha/beta hydrolase"/>
    <property type="match status" value="1"/>
</dbReference>
<dbReference type="Proteomes" id="UP000015104">
    <property type="component" value="Unassembled WGS sequence"/>
</dbReference>
<dbReference type="eggNOG" id="KOG2984">
    <property type="taxonomic scope" value="Eukaryota"/>
</dbReference>
<reference evidence="4" key="1">
    <citation type="submission" date="2011-08" db="EMBL/GenBank/DDBJ databases">
        <authorList>
            <person name="Rombauts S."/>
        </authorList>
    </citation>
    <scope>NUCLEOTIDE SEQUENCE</scope>
    <source>
        <strain evidence="4">London</strain>
    </source>
</reference>
<accession>T1K690</accession>
<dbReference type="STRING" id="32264.T1K690"/>
<name>T1K690_TETUR</name>
<reference evidence="3" key="2">
    <citation type="submission" date="2015-06" db="UniProtKB">
        <authorList>
            <consortium name="EnsemblMetazoa"/>
        </authorList>
    </citation>
    <scope>IDENTIFICATION</scope>
</reference>
<dbReference type="Pfam" id="PF00561">
    <property type="entry name" value="Abhydrolase_1"/>
    <property type="match status" value="1"/>
</dbReference>
<evidence type="ECO:0000256" key="1">
    <source>
        <dbReference type="SAM" id="SignalP"/>
    </source>
</evidence>
<evidence type="ECO:0000313" key="4">
    <source>
        <dbReference type="Proteomes" id="UP000015104"/>
    </source>
</evidence>
<proteinExistence type="predicted"/>
<dbReference type="InterPro" id="IPR000073">
    <property type="entry name" value="AB_hydrolase_1"/>
</dbReference>
<dbReference type="EMBL" id="CAEY01001593">
    <property type="status" value="NOT_ANNOTATED_CDS"/>
    <property type="molecule type" value="Genomic_DNA"/>
</dbReference>
<evidence type="ECO:0000259" key="2">
    <source>
        <dbReference type="Pfam" id="PF00561"/>
    </source>
</evidence>